<sequence length="254" mass="28384">MIDIHSHILPGIDDGAKTIEDSLDMARVAAREGIRSIIATPHHQNGQWNNERDRILLKVEEVNQAIVKEGIDVKILPGQEVRLYGELLGDLAQGTLQTLNSSSYLFIEFPSSSVPRYAKQMLFDLQLQGITPVIVHPERNAELIERPSKLYDFVNNGALTQVTAASVAGAFGKKIQKFSFDLVKANLTHFVASDAHNTTTRGFKMSEAFDLIEKKFGPDAVYFFKENAELLVDGQNVMKNIPEKIEKKKFLGLF</sequence>
<dbReference type="InterPro" id="IPR016667">
    <property type="entry name" value="Caps_polysacc_synth_CpsB/CapC"/>
</dbReference>
<dbReference type="PANTHER" id="PTHR39181:SF1">
    <property type="entry name" value="TYROSINE-PROTEIN PHOSPHATASE YWQE"/>
    <property type="match status" value="1"/>
</dbReference>
<dbReference type="OrthoDB" id="9788539at2"/>
<dbReference type="InterPro" id="IPR016195">
    <property type="entry name" value="Pol/histidinol_Pase-like"/>
</dbReference>
<gene>
    <name evidence="6" type="ORF">Q75_16130</name>
</gene>
<keyword evidence="7" id="KW-1185">Reference proteome</keyword>
<dbReference type="PIRSF" id="PIRSF016557">
    <property type="entry name" value="Caps_synth_CpsB"/>
    <property type="match status" value="1"/>
</dbReference>
<reference evidence="6 7" key="1">
    <citation type="journal article" date="2016" name="Front. Microbiol.">
        <title>Microevolution Analysis of Bacillus coahuilensis Unveils Differences in Phosphorus Acquisition Strategies and Their Regulation.</title>
        <authorList>
            <person name="Gomez-Lunar Z."/>
            <person name="Hernandez-Gonzalez I."/>
            <person name="Rodriguez-Torres M.D."/>
            <person name="Souza V."/>
            <person name="Olmedo-Alvarez G."/>
        </authorList>
    </citation>
    <scope>NUCLEOTIDE SEQUENCE [LARGE SCALE GENOMIC DNA]</scope>
    <source>
        <strain evidence="7">p1.1.43</strain>
    </source>
</reference>
<dbReference type="Proteomes" id="UP000074108">
    <property type="component" value="Unassembled WGS sequence"/>
</dbReference>
<dbReference type="PATRIC" id="fig|1150625.3.peg.3376"/>
<comment type="caution">
    <text evidence="6">The sequence shown here is derived from an EMBL/GenBank/DDBJ whole genome shotgun (WGS) entry which is preliminary data.</text>
</comment>
<evidence type="ECO:0000256" key="2">
    <source>
        <dbReference type="ARBA" id="ARBA00022801"/>
    </source>
</evidence>
<evidence type="ECO:0000256" key="3">
    <source>
        <dbReference type="ARBA" id="ARBA00022912"/>
    </source>
</evidence>
<proteinExistence type="inferred from homology"/>
<dbReference type="RefSeq" id="WP_010175458.1">
    <property type="nucleotide sequence ID" value="NZ_LDYG01000052.1"/>
</dbReference>
<dbReference type="Pfam" id="PF19567">
    <property type="entry name" value="CpsB_CapC"/>
    <property type="match status" value="1"/>
</dbReference>
<evidence type="ECO:0000256" key="4">
    <source>
        <dbReference type="ARBA" id="ARBA00051722"/>
    </source>
</evidence>
<evidence type="ECO:0000313" key="7">
    <source>
        <dbReference type="Proteomes" id="UP000074108"/>
    </source>
</evidence>
<name>A0A147K4K8_9BACI</name>
<evidence type="ECO:0000256" key="1">
    <source>
        <dbReference type="ARBA" id="ARBA00005750"/>
    </source>
</evidence>
<dbReference type="Gene3D" id="3.20.20.140">
    <property type="entry name" value="Metal-dependent hydrolases"/>
    <property type="match status" value="1"/>
</dbReference>
<dbReference type="GO" id="GO:0004725">
    <property type="term" value="F:protein tyrosine phosphatase activity"/>
    <property type="evidence" value="ECO:0007669"/>
    <property type="project" value="UniProtKB-UniRule"/>
</dbReference>
<dbReference type="STRING" id="1150625.Q75_16130"/>
<accession>A0A147K4K8</accession>
<dbReference type="AlphaFoldDB" id="A0A147K4K8"/>
<organism evidence="6 7">
    <name type="scientific">Bacillus coahuilensis p1.1.43</name>
    <dbReference type="NCBI Taxonomy" id="1150625"/>
    <lineage>
        <taxon>Bacteria</taxon>
        <taxon>Bacillati</taxon>
        <taxon>Bacillota</taxon>
        <taxon>Bacilli</taxon>
        <taxon>Bacillales</taxon>
        <taxon>Bacillaceae</taxon>
        <taxon>Bacillus</taxon>
    </lineage>
</organism>
<dbReference type="PANTHER" id="PTHR39181">
    <property type="entry name" value="TYROSINE-PROTEIN PHOSPHATASE YWQE"/>
    <property type="match status" value="1"/>
</dbReference>
<keyword evidence="2 5" id="KW-0378">Hydrolase</keyword>
<protein>
    <recommendedName>
        <fullName evidence="5">Tyrosine-protein phosphatase</fullName>
        <ecNumber evidence="5">3.1.3.48</ecNumber>
    </recommendedName>
</protein>
<comment type="similarity">
    <text evidence="1 5">Belongs to the metallo-dependent hydrolases superfamily. CpsB/CapC family.</text>
</comment>
<keyword evidence="3 5" id="KW-0904">Protein phosphatase</keyword>
<dbReference type="SUPFAM" id="SSF89550">
    <property type="entry name" value="PHP domain-like"/>
    <property type="match status" value="1"/>
</dbReference>
<evidence type="ECO:0000256" key="5">
    <source>
        <dbReference type="PIRNR" id="PIRNR016557"/>
    </source>
</evidence>
<comment type="catalytic activity">
    <reaction evidence="4 5">
        <text>O-phospho-L-tyrosyl-[protein] + H2O = L-tyrosyl-[protein] + phosphate</text>
        <dbReference type="Rhea" id="RHEA:10684"/>
        <dbReference type="Rhea" id="RHEA-COMP:10136"/>
        <dbReference type="Rhea" id="RHEA-COMP:20101"/>
        <dbReference type="ChEBI" id="CHEBI:15377"/>
        <dbReference type="ChEBI" id="CHEBI:43474"/>
        <dbReference type="ChEBI" id="CHEBI:46858"/>
        <dbReference type="ChEBI" id="CHEBI:61978"/>
        <dbReference type="EC" id="3.1.3.48"/>
    </reaction>
</comment>
<evidence type="ECO:0000313" key="6">
    <source>
        <dbReference type="EMBL" id="KUP04308.1"/>
    </source>
</evidence>
<dbReference type="EMBL" id="LDYG01000052">
    <property type="protein sequence ID" value="KUP04308.1"/>
    <property type="molecule type" value="Genomic_DNA"/>
</dbReference>
<dbReference type="EC" id="3.1.3.48" evidence="5"/>
<dbReference type="GO" id="GO:0030145">
    <property type="term" value="F:manganese ion binding"/>
    <property type="evidence" value="ECO:0007669"/>
    <property type="project" value="UniProtKB-UniRule"/>
</dbReference>